<comment type="caution">
    <text evidence="3">The sequence shown here is derived from an EMBL/GenBank/DDBJ whole genome shotgun (WGS) entry which is preliminary data.</text>
</comment>
<dbReference type="Gene3D" id="1.10.287.540">
    <property type="entry name" value="Helix hairpin bin"/>
    <property type="match status" value="1"/>
</dbReference>
<evidence type="ECO:0000256" key="1">
    <source>
        <dbReference type="ARBA" id="ARBA00022490"/>
    </source>
</evidence>
<name>A0A921B3P5_9LACO</name>
<accession>A0A921B3P5</accession>
<comment type="similarity">
    <text evidence="2">Belongs to the UPF0291 family.</text>
</comment>
<dbReference type="Pfam" id="PF05979">
    <property type="entry name" value="DUF896"/>
    <property type="match status" value="1"/>
</dbReference>
<reference evidence="3" key="1">
    <citation type="journal article" date="2021" name="PeerJ">
        <title>Extensive microbial diversity within the chicken gut microbiome revealed by metagenomics and culture.</title>
        <authorList>
            <person name="Gilroy R."/>
            <person name="Ravi A."/>
            <person name="Getino M."/>
            <person name="Pursley I."/>
            <person name="Horton D.L."/>
            <person name="Alikhan N.F."/>
            <person name="Baker D."/>
            <person name="Gharbi K."/>
            <person name="Hall N."/>
            <person name="Watson M."/>
            <person name="Adriaenssens E.M."/>
            <person name="Foster-Nyarko E."/>
            <person name="Jarju S."/>
            <person name="Secka A."/>
            <person name="Antonio M."/>
            <person name="Oren A."/>
            <person name="Chaudhuri R.R."/>
            <person name="La Ragione R."/>
            <person name="Hildebrand F."/>
            <person name="Pallen M.J."/>
        </authorList>
    </citation>
    <scope>NUCLEOTIDE SEQUENCE</scope>
    <source>
        <strain evidence="3">CHK173-2119</strain>
    </source>
</reference>
<proteinExistence type="inferred from homology"/>
<evidence type="ECO:0000313" key="3">
    <source>
        <dbReference type="EMBL" id="HJE15455.1"/>
    </source>
</evidence>
<comment type="subcellular location">
    <subcellularLocation>
        <location evidence="2">Cytoplasm</location>
    </subcellularLocation>
</comment>
<keyword evidence="1 2" id="KW-0963">Cytoplasm</keyword>
<dbReference type="GO" id="GO:0005737">
    <property type="term" value="C:cytoplasm"/>
    <property type="evidence" value="ECO:0007669"/>
    <property type="project" value="UniProtKB-SubCell"/>
</dbReference>
<gene>
    <name evidence="3" type="ORF">K8W17_05195</name>
</gene>
<reference evidence="3" key="2">
    <citation type="submission" date="2021-09" db="EMBL/GenBank/DDBJ databases">
        <authorList>
            <person name="Gilroy R."/>
        </authorList>
    </citation>
    <scope>NUCLEOTIDE SEQUENCE</scope>
    <source>
        <strain evidence="3">CHK173-2119</strain>
    </source>
</reference>
<evidence type="ECO:0000313" key="4">
    <source>
        <dbReference type="Proteomes" id="UP000774947"/>
    </source>
</evidence>
<sequence length="82" mass="9558">MSEIDPKLIVRINELAAKAKNGELTEKEEAERANLRKAYLKEFKAGFRTQVENLRVFDKEGKEVTPKKVRRIQKEKGLRDDD</sequence>
<dbReference type="EMBL" id="DYXY01000129">
    <property type="protein sequence ID" value="HJE15455.1"/>
    <property type="molecule type" value="Genomic_DNA"/>
</dbReference>
<dbReference type="HAMAP" id="MF_01103">
    <property type="entry name" value="UPF0291"/>
    <property type="match status" value="1"/>
</dbReference>
<dbReference type="AlphaFoldDB" id="A0A921B3P5"/>
<dbReference type="PANTHER" id="PTHR37300:SF1">
    <property type="entry name" value="UPF0291 PROTEIN YNZC"/>
    <property type="match status" value="1"/>
</dbReference>
<dbReference type="Proteomes" id="UP000774947">
    <property type="component" value="Unassembled WGS sequence"/>
</dbReference>
<dbReference type="SUPFAM" id="SSF158221">
    <property type="entry name" value="YnzC-like"/>
    <property type="match status" value="1"/>
</dbReference>
<dbReference type="PANTHER" id="PTHR37300">
    <property type="entry name" value="UPF0291 PROTEIN CBO2609/CLC_2481"/>
    <property type="match status" value="1"/>
</dbReference>
<protein>
    <recommendedName>
        <fullName evidence="2">UPF0291 protein K8W17_05195</fullName>
    </recommendedName>
</protein>
<organism evidence="3 4">
    <name type="scientific">Lapidilactobacillus dextrinicus</name>
    <dbReference type="NCBI Taxonomy" id="51664"/>
    <lineage>
        <taxon>Bacteria</taxon>
        <taxon>Bacillati</taxon>
        <taxon>Bacillota</taxon>
        <taxon>Bacilli</taxon>
        <taxon>Lactobacillales</taxon>
        <taxon>Lactobacillaceae</taxon>
        <taxon>Lapidilactobacillus</taxon>
    </lineage>
</organism>
<evidence type="ECO:0000256" key="2">
    <source>
        <dbReference type="HAMAP-Rule" id="MF_01103"/>
    </source>
</evidence>
<dbReference type="InterPro" id="IPR009242">
    <property type="entry name" value="DUF896"/>
</dbReference>